<dbReference type="NCBIfam" id="TIGR00368">
    <property type="entry name" value="YifB family Mg chelatase-like AAA ATPase"/>
    <property type="match status" value="1"/>
</dbReference>
<evidence type="ECO:0000313" key="3">
    <source>
        <dbReference type="EMBL" id="AMS04764.1"/>
    </source>
</evidence>
<comment type="similarity">
    <text evidence="1">Belongs to the Mg-chelatase subunits D/I family. ComM subfamily.</text>
</comment>
<dbReference type="Gene3D" id="3.30.230.10">
    <property type="match status" value="1"/>
</dbReference>
<dbReference type="InterPro" id="IPR025158">
    <property type="entry name" value="Mg_chelat-rel_C"/>
</dbReference>
<dbReference type="InterPro" id="IPR004482">
    <property type="entry name" value="Mg_chelat-rel"/>
</dbReference>
<organism evidence="3 5">
    <name type="scientific">Acidipropionibacterium acidipropionici</name>
    <dbReference type="NCBI Taxonomy" id="1748"/>
    <lineage>
        <taxon>Bacteria</taxon>
        <taxon>Bacillati</taxon>
        <taxon>Actinomycetota</taxon>
        <taxon>Actinomycetes</taxon>
        <taxon>Propionibacteriales</taxon>
        <taxon>Propionibacteriaceae</taxon>
        <taxon>Acidipropionibacterium</taxon>
    </lineage>
</organism>
<dbReference type="Proteomes" id="UP000075221">
    <property type="component" value="Chromosome"/>
</dbReference>
<dbReference type="Proteomes" id="UP000178666">
    <property type="component" value="Chromosome"/>
</dbReference>
<evidence type="ECO:0000259" key="2">
    <source>
        <dbReference type="SMART" id="SM00382"/>
    </source>
</evidence>
<dbReference type="Pfam" id="PF13335">
    <property type="entry name" value="Mg_chelatase_C"/>
    <property type="match status" value="1"/>
</dbReference>
<gene>
    <name evidence="4" type="ORF">A8L58_05455</name>
    <name evidence="3" type="ORF">AXH35_03990</name>
</gene>
<evidence type="ECO:0000313" key="6">
    <source>
        <dbReference type="Proteomes" id="UP000178666"/>
    </source>
</evidence>
<dbReference type="SUPFAM" id="SSF54211">
    <property type="entry name" value="Ribosomal protein S5 domain 2-like"/>
    <property type="match status" value="1"/>
</dbReference>
<dbReference type="EMBL" id="CP015970">
    <property type="protein sequence ID" value="AOZ46254.1"/>
    <property type="molecule type" value="Genomic_DNA"/>
</dbReference>
<dbReference type="EMBL" id="CP014352">
    <property type="protein sequence ID" value="AMS04764.1"/>
    <property type="molecule type" value="Genomic_DNA"/>
</dbReference>
<proteinExistence type="inferred from homology"/>
<dbReference type="SUPFAM" id="SSF52540">
    <property type="entry name" value="P-loop containing nucleoside triphosphate hydrolases"/>
    <property type="match status" value="1"/>
</dbReference>
<dbReference type="GO" id="GO:0005524">
    <property type="term" value="F:ATP binding"/>
    <property type="evidence" value="ECO:0007669"/>
    <property type="project" value="InterPro"/>
</dbReference>
<dbReference type="Pfam" id="PF01078">
    <property type="entry name" value="Mg_chelatase"/>
    <property type="match status" value="1"/>
</dbReference>
<dbReference type="AlphaFoldDB" id="A0A142KF76"/>
<dbReference type="Gene3D" id="3.40.50.300">
    <property type="entry name" value="P-loop containing nucleotide triphosphate hydrolases"/>
    <property type="match status" value="1"/>
</dbReference>
<dbReference type="InterPro" id="IPR027417">
    <property type="entry name" value="P-loop_NTPase"/>
</dbReference>
<protein>
    <submittedName>
        <fullName evidence="3">Mg chelatase-like protein</fullName>
    </submittedName>
</protein>
<dbReference type="InterPro" id="IPR014721">
    <property type="entry name" value="Ribsml_uS5_D2-typ_fold_subgr"/>
</dbReference>
<dbReference type="PANTHER" id="PTHR32039">
    <property type="entry name" value="MAGNESIUM-CHELATASE SUBUNIT CHLI"/>
    <property type="match status" value="1"/>
</dbReference>
<dbReference type="InterPro" id="IPR003593">
    <property type="entry name" value="AAA+_ATPase"/>
</dbReference>
<sequence>MSGASAWSVALVGIEGTMVEVEAATGGGLPRTVLVGLPDTALYEARDRCRAAVAAAGLAWPAQLLTVNLTPASLPKAGTHFDLAIASAALASVQVVPPTLLDSTVLLGELGLDSRVRPVRGVLPALLAARSAGFERAVVPAGQLREARLVDGLTVWPVADLHDLVEVLWGRPVLSAPPEADDTGSAPTIIGDLSEVIGQQEARLALEVAAAGRHHILFRGAPGCGKSMLAARLPTILPPLDRREALEVTAVHSLAGTNPDGGLITLPPLSEPHHSVSMAAMVGGGARVARPGAITLAHRGVLFLDEAPEFPPRILDALRGPLETGWVTIGRSLAQTRYPARFQLVMALNPCPCGRADDPAGRCRCSPDQVRRYAARLSGPVLDRVDLHQRMRPLTSAHLLGADVMPEPESSAAVAARVMEARGRASRRLEGTPWRVNAEVSGAHLRRGLPMCSDAGLIEDALASGRLSARGVDKVLRIAWTLADLAGTDRIASDQLRLALALRRGEVT</sequence>
<dbReference type="GeneID" id="88085584"/>
<dbReference type="InterPro" id="IPR020568">
    <property type="entry name" value="Ribosomal_Su5_D2-typ_SF"/>
</dbReference>
<evidence type="ECO:0000256" key="1">
    <source>
        <dbReference type="ARBA" id="ARBA00006354"/>
    </source>
</evidence>
<dbReference type="SMART" id="SM00382">
    <property type="entry name" value="AAA"/>
    <property type="match status" value="1"/>
</dbReference>
<evidence type="ECO:0000313" key="4">
    <source>
        <dbReference type="EMBL" id="AOZ46254.1"/>
    </source>
</evidence>
<dbReference type="RefSeq" id="WP_036938787.1">
    <property type="nucleotide sequence ID" value="NZ_CP013126.1"/>
</dbReference>
<dbReference type="KEGG" id="aaci:ASQ49_11260"/>
<dbReference type="InterPro" id="IPR000523">
    <property type="entry name" value="Mg_chelatse_chII-like_cat_dom"/>
</dbReference>
<dbReference type="Pfam" id="PF13541">
    <property type="entry name" value="ChlI"/>
    <property type="match status" value="1"/>
</dbReference>
<reference evidence="4 6" key="1">
    <citation type="journal article" date="2016" name="Plant Dis.">
        <title>Improved production of propionic acid using genome shuffling.</title>
        <authorList>
            <person name="Luna-Flores C.H."/>
            <person name="Palfreyman R.W."/>
            <person name="Kromer J.O."/>
            <person name="Nielsen L.K."/>
            <person name="Marcellin E."/>
        </authorList>
    </citation>
    <scope>NUCLEOTIDE SEQUENCE [LARGE SCALE GENOMIC DNA]</scope>
    <source>
        <strain evidence="4 6">F3E8</strain>
    </source>
</reference>
<name>A0A142KF76_9ACTN</name>
<dbReference type="PANTHER" id="PTHR32039:SF7">
    <property type="entry name" value="COMPETENCE PROTEIN COMM"/>
    <property type="match status" value="1"/>
</dbReference>
<keyword evidence="6" id="KW-1185">Reference proteome</keyword>
<dbReference type="InterPro" id="IPR045006">
    <property type="entry name" value="CHLI-like"/>
</dbReference>
<evidence type="ECO:0000313" key="5">
    <source>
        <dbReference type="Proteomes" id="UP000075221"/>
    </source>
</evidence>
<feature type="domain" description="AAA+ ATPase" evidence="2">
    <location>
        <begin position="212"/>
        <end position="395"/>
    </location>
</feature>
<dbReference type="OrthoDB" id="9813147at2"/>
<accession>A0A142KF76</accession>
<reference evidence="3 5" key="2">
    <citation type="submission" date="2016-02" db="EMBL/GenBank/DDBJ databases">
        <title>Complete Genome Sequence of Propionibacterium acidipropionici ATCC 55737.</title>
        <authorList>
            <person name="Luna Flores C.H."/>
            <person name="Nielsen L.K."/>
            <person name="Marcellin E."/>
        </authorList>
    </citation>
    <scope>NUCLEOTIDE SEQUENCE [LARGE SCALE GENOMIC DNA]</scope>
    <source>
        <strain evidence="3 5">ATCC 55737</strain>
    </source>
</reference>